<evidence type="ECO:0000313" key="10">
    <source>
        <dbReference type="EMBL" id="KAK9507102.1"/>
    </source>
</evidence>
<dbReference type="EMBL" id="JAPXFL010000005">
    <property type="protein sequence ID" value="KAK9507102.1"/>
    <property type="molecule type" value="Genomic_DNA"/>
</dbReference>
<dbReference type="Pfam" id="PF02949">
    <property type="entry name" value="7tm_6"/>
    <property type="match status" value="1"/>
</dbReference>
<keyword evidence="7" id="KW-0675">Receptor</keyword>
<feature type="transmembrane region" description="Helical" evidence="9">
    <location>
        <begin position="84"/>
        <end position="105"/>
    </location>
</feature>
<dbReference type="GO" id="GO:0005549">
    <property type="term" value="F:odorant binding"/>
    <property type="evidence" value="ECO:0007669"/>
    <property type="project" value="InterPro"/>
</dbReference>
<keyword evidence="4" id="KW-0552">Olfaction</keyword>
<protein>
    <submittedName>
        <fullName evidence="10">Uncharacterized protein</fullName>
    </submittedName>
</protein>
<reference evidence="10 11" key="1">
    <citation type="submission" date="2022-12" db="EMBL/GenBank/DDBJ databases">
        <title>Chromosome-level genome assembly of true bugs.</title>
        <authorList>
            <person name="Ma L."/>
            <person name="Li H."/>
        </authorList>
    </citation>
    <scope>NUCLEOTIDE SEQUENCE [LARGE SCALE GENOMIC DNA]</scope>
    <source>
        <strain evidence="10">Lab_2022b</strain>
    </source>
</reference>
<feature type="transmembrane region" description="Helical" evidence="9">
    <location>
        <begin position="20"/>
        <end position="39"/>
    </location>
</feature>
<comment type="subcellular location">
    <subcellularLocation>
        <location evidence="1">Membrane</location>
        <topology evidence="1">Multi-pass membrane protein</topology>
    </subcellularLocation>
</comment>
<evidence type="ECO:0000256" key="7">
    <source>
        <dbReference type="ARBA" id="ARBA00023170"/>
    </source>
</evidence>
<keyword evidence="11" id="KW-1185">Reference proteome</keyword>
<organism evidence="10 11">
    <name type="scientific">Rhynocoris fuscipes</name>
    <dbReference type="NCBI Taxonomy" id="488301"/>
    <lineage>
        <taxon>Eukaryota</taxon>
        <taxon>Metazoa</taxon>
        <taxon>Ecdysozoa</taxon>
        <taxon>Arthropoda</taxon>
        <taxon>Hexapoda</taxon>
        <taxon>Insecta</taxon>
        <taxon>Pterygota</taxon>
        <taxon>Neoptera</taxon>
        <taxon>Paraneoptera</taxon>
        <taxon>Hemiptera</taxon>
        <taxon>Heteroptera</taxon>
        <taxon>Panheteroptera</taxon>
        <taxon>Cimicomorpha</taxon>
        <taxon>Reduviidae</taxon>
        <taxon>Harpactorinae</taxon>
        <taxon>Harpactorini</taxon>
        <taxon>Rhynocoris</taxon>
    </lineage>
</organism>
<name>A0AAW1DDL0_9HEMI</name>
<feature type="transmembrane region" description="Helical" evidence="9">
    <location>
        <begin position="184"/>
        <end position="203"/>
    </location>
</feature>
<dbReference type="GO" id="GO:0007165">
    <property type="term" value="P:signal transduction"/>
    <property type="evidence" value="ECO:0007669"/>
    <property type="project" value="UniProtKB-KW"/>
</dbReference>
<dbReference type="Proteomes" id="UP001461498">
    <property type="component" value="Unassembled WGS sequence"/>
</dbReference>
<evidence type="ECO:0000256" key="9">
    <source>
        <dbReference type="SAM" id="Phobius"/>
    </source>
</evidence>
<evidence type="ECO:0000256" key="6">
    <source>
        <dbReference type="ARBA" id="ARBA00023136"/>
    </source>
</evidence>
<keyword evidence="3 9" id="KW-0812">Transmembrane</keyword>
<evidence type="ECO:0000256" key="4">
    <source>
        <dbReference type="ARBA" id="ARBA00022725"/>
    </source>
</evidence>
<evidence type="ECO:0000256" key="5">
    <source>
        <dbReference type="ARBA" id="ARBA00022989"/>
    </source>
</evidence>
<keyword evidence="8" id="KW-0807">Transducer</keyword>
<accession>A0AAW1DDL0</accession>
<dbReference type="AlphaFoldDB" id="A0AAW1DDL0"/>
<evidence type="ECO:0000256" key="2">
    <source>
        <dbReference type="ARBA" id="ARBA00022606"/>
    </source>
</evidence>
<dbReference type="PANTHER" id="PTHR21137:SF43">
    <property type="entry name" value="ODORANT RECEPTOR 47A-RELATED"/>
    <property type="match status" value="1"/>
</dbReference>
<dbReference type="PANTHER" id="PTHR21137">
    <property type="entry name" value="ODORANT RECEPTOR"/>
    <property type="match status" value="1"/>
</dbReference>
<dbReference type="InterPro" id="IPR004117">
    <property type="entry name" value="7tm6_olfct_rcpt"/>
</dbReference>
<feature type="transmembrane region" description="Helical" evidence="9">
    <location>
        <begin position="117"/>
        <end position="136"/>
    </location>
</feature>
<proteinExistence type="predicted"/>
<evidence type="ECO:0000313" key="11">
    <source>
        <dbReference type="Proteomes" id="UP001461498"/>
    </source>
</evidence>
<evidence type="ECO:0000256" key="3">
    <source>
        <dbReference type="ARBA" id="ARBA00022692"/>
    </source>
</evidence>
<dbReference type="GO" id="GO:0005886">
    <property type="term" value="C:plasma membrane"/>
    <property type="evidence" value="ECO:0007669"/>
    <property type="project" value="TreeGrafter"/>
</dbReference>
<keyword evidence="2" id="KW-0716">Sensory transduction</keyword>
<comment type="caution">
    <text evidence="10">The sequence shown here is derived from an EMBL/GenBank/DDBJ whole genome shotgun (WGS) entry which is preliminary data.</text>
</comment>
<gene>
    <name evidence="10" type="ORF">O3M35_008918</name>
</gene>
<keyword evidence="6 9" id="KW-0472">Membrane</keyword>
<evidence type="ECO:0000256" key="8">
    <source>
        <dbReference type="ARBA" id="ARBA00023224"/>
    </source>
</evidence>
<dbReference type="GO" id="GO:0004984">
    <property type="term" value="F:olfactory receptor activity"/>
    <property type="evidence" value="ECO:0007669"/>
    <property type="project" value="InterPro"/>
</dbReference>
<evidence type="ECO:0000256" key="1">
    <source>
        <dbReference type="ARBA" id="ARBA00004141"/>
    </source>
</evidence>
<keyword evidence="5 9" id="KW-1133">Transmembrane helix</keyword>
<sequence>MPWSINNIWSYTASCIWMLYITYCGLIIHLGFCSLHFTVSFQISAYSKIFQHHLENSGPQDKSIYLHHQTIIKLVSDYNEISSFIIYVEVLVVSLEACGFGYAMIKGLKRYDPQAIESFYAIMMVLSAIFVTCLCGQEISTQTEKFHESSYMTNWYEEKPKIRKDLLTMMMVTMKPKTLNYRMLAMWNMECFAAIIQGLYSYLTMISSFESED</sequence>